<evidence type="ECO:0000256" key="1">
    <source>
        <dbReference type="ARBA" id="ARBA00003944"/>
    </source>
</evidence>
<dbReference type="InterPro" id="IPR052563">
    <property type="entry name" value="FliK"/>
</dbReference>
<feature type="compositionally biased region" description="Low complexity" evidence="4">
    <location>
        <begin position="384"/>
        <end position="401"/>
    </location>
</feature>
<feature type="region of interest" description="Disordered" evidence="4">
    <location>
        <begin position="381"/>
        <end position="430"/>
    </location>
</feature>
<sequence>MIPTFSSLLGSNAANGASSTRNAPQSSGNGGNDDRDGGFDALMQSSPRSETQTRSPEQAGSHRAQNERPADKGEARKTDDGGQRAQNDTKTQESRSDDGPRRAESKSDDGASTDSTDSTERDTATAETAPAGTSATADSSDNTTTASATPAAAPATLPEQLLALLNGLAGATAVAPVPAADAASTLAPTDTVLTGTLDPRAAGNTAKTPLPALPTAASQSAAAPVEGEATAAFAMAMGAAAANDGDANATETALTASAVDDAASAPTTPLTIASATVHPLSRATAAAVAANQPLGLDAGFDDGFGSRIAWMAEQRVGHAEIRVSPDHLGTIDVRLQLDGNRVNAEFHSAQADVRQALESSLPRLRDMLGQQGLQLGHADVGQRQPGEQQASSGQASGSTPAGNGGERGNDAGWTPGLAARATRGLLDEYA</sequence>
<evidence type="ECO:0000259" key="5">
    <source>
        <dbReference type="Pfam" id="PF02120"/>
    </source>
</evidence>
<evidence type="ECO:0000256" key="3">
    <source>
        <dbReference type="ARBA" id="ARBA00022795"/>
    </source>
</evidence>
<dbReference type="InterPro" id="IPR021136">
    <property type="entry name" value="Flagellar_hook_control-like_C"/>
</dbReference>
<keyword evidence="6" id="KW-0966">Cell projection</keyword>
<evidence type="ECO:0000256" key="4">
    <source>
        <dbReference type="SAM" id="MobiDB-lite"/>
    </source>
</evidence>
<feature type="domain" description="Flagellar hook-length control protein-like C-terminal" evidence="5">
    <location>
        <begin position="306"/>
        <end position="389"/>
    </location>
</feature>
<feature type="compositionally biased region" description="Basic and acidic residues" evidence="4">
    <location>
        <begin position="90"/>
        <end position="109"/>
    </location>
</feature>
<evidence type="ECO:0000313" key="7">
    <source>
        <dbReference type="Proteomes" id="UP001501083"/>
    </source>
</evidence>
<dbReference type="InterPro" id="IPR001635">
    <property type="entry name" value="Flag_hook_Flik"/>
</dbReference>
<organism evidence="6 7">
    <name type="scientific">Lysobacter panacisoli</name>
    <dbReference type="NCBI Taxonomy" id="1255263"/>
    <lineage>
        <taxon>Bacteria</taxon>
        <taxon>Pseudomonadati</taxon>
        <taxon>Pseudomonadota</taxon>
        <taxon>Gammaproteobacteria</taxon>
        <taxon>Lysobacterales</taxon>
        <taxon>Lysobacteraceae</taxon>
        <taxon>Lysobacter</taxon>
    </lineage>
</organism>
<feature type="compositionally biased region" description="Polar residues" evidence="4">
    <location>
        <begin position="43"/>
        <end position="58"/>
    </location>
</feature>
<keyword evidence="3" id="KW-1005">Bacterial flagellum biogenesis</keyword>
<feature type="compositionally biased region" description="Basic and acidic residues" evidence="4">
    <location>
        <begin position="64"/>
        <end position="82"/>
    </location>
</feature>
<evidence type="ECO:0000256" key="2">
    <source>
        <dbReference type="ARBA" id="ARBA00009149"/>
    </source>
</evidence>
<reference evidence="7" key="1">
    <citation type="journal article" date="2019" name="Int. J. Syst. Evol. Microbiol.">
        <title>The Global Catalogue of Microorganisms (GCM) 10K type strain sequencing project: providing services to taxonomists for standard genome sequencing and annotation.</title>
        <authorList>
            <consortium name="The Broad Institute Genomics Platform"/>
            <consortium name="The Broad Institute Genome Sequencing Center for Infectious Disease"/>
            <person name="Wu L."/>
            <person name="Ma J."/>
        </authorList>
    </citation>
    <scope>NUCLEOTIDE SEQUENCE [LARGE SCALE GENOMIC DNA]</scope>
    <source>
        <strain evidence="7">JCM 19212</strain>
    </source>
</reference>
<comment type="caution">
    <text evidence="6">The sequence shown here is derived from an EMBL/GenBank/DDBJ whole genome shotgun (WGS) entry which is preliminary data.</text>
</comment>
<feature type="compositionally biased region" description="Low complexity" evidence="4">
    <location>
        <begin position="125"/>
        <end position="151"/>
    </location>
</feature>
<keyword evidence="6" id="KW-0282">Flagellum</keyword>
<comment type="function">
    <text evidence="1">Controls the length of the flagellar hook.</text>
</comment>
<dbReference type="PANTHER" id="PTHR37533">
    <property type="entry name" value="FLAGELLAR HOOK-LENGTH CONTROL PROTEIN"/>
    <property type="match status" value="1"/>
</dbReference>
<dbReference type="RefSeq" id="WP_158984512.1">
    <property type="nucleotide sequence ID" value="NZ_BAABKY010000002.1"/>
</dbReference>
<dbReference type="Pfam" id="PF02120">
    <property type="entry name" value="Flg_hook"/>
    <property type="match status" value="1"/>
</dbReference>
<proteinExistence type="inferred from homology"/>
<feature type="region of interest" description="Disordered" evidence="4">
    <location>
        <begin position="1"/>
        <end position="151"/>
    </location>
</feature>
<name>A0ABP9LHH7_9GAMM</name>
<dbReference type="Gene3D" id="3.30.750.140">
    <property type="match status" value="1"/>
</dbReference>
<dbReference type="PANTHER" id="PTHR37533:SF2">
    <property type="entry name" value="FLAGELLAR HOOK-LENGTH CONTROL PROTEIN"/>
    <property type="match status" value="1"/>
</dbReference>
<dbReference type="EMBL" id="BAABKY010000002">
    <property type="protein sequence ID" value="GAA5078665.1"/>
    <property type="molecule type" value="Genomic_DNA"/>
</dbReference>
<comment type="similarity">
    <text evidence="2">Belongs to the FliK family.</text>
</comment>
<dbReference type="InterPro" id="IPR038610">
    <property type="entry name" value="FliK-like_C_sf"/>
</dbReference>
<gene>
    <name evidence="6" type="ORF">GCM10025759_26010</name>
</gene>
<feature type="compositionally biased region" description="Polar residues" evidence="4">
    <location>
        <begin position="1"/>
        <end position="27"/>
    </location>
</feature>
<protein>
    <submittedName>
        <fullName evidence="6">Flagellar hook-length control protein FliK</fullName>
    </submittedName>
</protein>
<accession>A0ABP9LHH7</accession>
<evidence type="ECO:0000313" key="6">
    <source>
        <dbReference type="EMBL" id="GAA5078665.1"/>
    </source>
</evidence>
<keyword evidence="6" id="KW-0969">Cilium</keyword>
<dbReference type="Proteomes" id="UP001501083">
    <property type="component" value="Unassembled WGS sequence"/>
</dbReference>
<dbReference type="CDD" id="cd17470">
    <property type="entry name" value="T3SS_Flik_C"/>
    <property type="match status" value="1"/>
</dbReference>
<feature type="region of interest" description="Disordered" evidence="4">
    <location>
        <begin position="197"/>
        <end position="221"/>
    </location>
</feature>
<dbReference type="PRINTS" id="PR01007">
    <property type="entry name" value="FLGHOOKFLIK"/>
</dbReference>
<feature type="compositionally biased region" description="Low complexity" evidence="4">
    <location>
        <begin position="205"/>
        <end position="221"/>
    </location>
</feature>
<keyword evidence="7" id="KW-1185">Reference proteome</keyword>